<dbReference type="EMBL" id="QUNG01000006">
    <property type="protein sequence ID" value="REG83191.1"/>
    <property type="molecule type" value="Genomic_DNA"/>
</dbReference>
<dbReference type="Gene3D" id="3.20.20.60">
    <property type="entry name" value="Phosphoenolpyruvate-binding domains"/>
    <property type="match status" value="1"/>
</dbReference>
<evidence type="ECO:0000256" key="1">
    <source>
        <dbReference type="ARBA" id="ARBA00001946"/>
    </source>
</evidence>
<dbReference type="RefSeq" id="WP_115897679.1">
    <property type="nucleotide sequence ID" value="NZ_QUNG01000006.1"/>
</dbReference>
<dbReference type="PANTHER" id="PTHR32308">
    <property type="entry name" value="LYASE BETA SUBUNIT, PUTATIVE (AFU_ORTHOLOGUE AFUA_4G13030)-RELATED"/>
    <property type="match status" value="1"/>
</dbReference>
<accession>A0A3E0DN10</accession>
<dbReference type="GO" id="GO:0006107">
    <property type="term" value="P:oxaloacetate metabolic process"/>
    <property type="evidence" value="ECO:0007669"/>
    <property type="project" value="TreeGrafter"/>
</dbReference>
<keyword evidence="5" id="KW-0456">Lyase</keyword>
<comment type="caution">
    <text evidence="5">The sequence shown here is derived from an EMBL/GenBank/DDBJ whole genome shotgun (WGS) entry which is preliminary data.</text>
</comment>
<evidence type="ECO:0000259" key="4">
    <source>
        <dbReference type="Pfam" id="PF03328"/>
    </source>
</evidence>
<proteinExistence type="predicted"/>
<dbReference type="AlphaFoldDB" id="A0A3E0DN10"/>
<evidence type="ECO:0000313" key="5">
    <source>
        <dbReference type="EMBL" id="REG83191.1"/>
    </source>
</evidence>
<protein>
    <submittedName>
        <fullName evidence="5">Citrate lyase beta subunit</fullName>
    </submittedName>
</protein>
<dbReference type="Pfam" id="PF03328">
    <property type="entry name" value="HpcH_HpaI"/>
    <property type="match status" value="1"/>
</dbReference>
<comment type="cofactor">
    <cofactor evidence="1">
        <name>Mg(2+)</name>
        <dbReference type="ChEBI" id="CHEBI:18420"/>
    </cofactor>
</comment>
<name>A0A3E0DN10_9GAMM</name>
<dbReference type="GO" id="GO:0000287">
    <property type="term" value="F:magnesium ion binding"/>
    <property type="evidence" value="ECO:0007669"/>
    <property type="project" value="TreeGrafter"/>
</dbReference>
<gene>
    <name evidence="5" type="ORF">DFP81_10651</name>
</gene>
<dbReference type="GO" id="GO:0016829">
    <property type="term" value="F:lyase activity"/>
    <property type="evidence" value="ECO:0007669"/>
    <property type="project" value="UniProtKB-KW"/>
</dbReference>
<evidence type="ECO:0000256" key="2">
    <source>
        <dbReference type="ARBA" id="ARBA00022723"/>
    </source>
</evidence>
<dbReference type="PANTHER" id="PTHR32308:SF10">
    <property type="entry name" value="CITRATE LYASE SUBUNIT BETA"/>
    <property type="match status" value="1"/>
</dbReference>
<reference evidence="5 6" key="1">
    <citation type="submission" date="2018-08" db="EMBL/GenBank/DDBJ databases">
        <title>Genomic Encyclopedia of Type Strains, Phase III (KMG-III): the genomes of soil and plant-associated and newly described type strains.</title>
        <authorList>
            <person name="Whitman W."/>
        </authorList>
    </citation>
    <scope>NUCLEOTIDE SEQUENCE [LARGE SCALE GENOMIC DNA]</scope>
    <source>
        <strain evidence="5 6">CECT 7375</strain>
    </source>
</reference>
<keyword evidence="2" id="KW-0479">Metal-binding</keyword>
<keyword evidence="6" id="KW-1185">Reference proteome</keyword>
<dbReference type="InterPro" id="IPR040442">
    <property type="entry name" value="Pyrv_kinase-like_dom_sf"/>
</dbReference>
<organism evidence="5 6">
    <name type="scientific">Marinomonas pollencensis</name>
    <dbReference type="NCBI Taxonomy" id="491954"/>
    <lineage>
        <taxon>Bacteria</taxon>
        <taxon>Pseudomonadati</taxon>
        <taxon>Pseudomonadota</taxon>
        <taxon>Gammaproteobacteria</taxon>
        <taxon>Oceanospirillales</taxon>
        <taxon>Oceanospirillaceae</taxon>
        <taxon>Marinomonas</taxon>
    </lineage>
</organism>
<sequence length="234" mass="26015">MTFSNHKNMHTWLFIAGDDLDAIEQAAQASPSVLVIDLEEFTAKENKALACQRLPQAIAICQQHNVECAIRIDALLNGGTEQLEWLADSKPYAVFLPQVERPEQLLRLTEQMSQFGLADTPIVPTIESYEGVNNFETIASCSANIIAALLGTGDLSKSMGLSEEPLKMEIMKPQRVAFLATCLQHSIIAIDGPWPDLRDEPNNKINQENDLSFAYQSGFRSKCIIDKKQIPKKL</sequence>
<evidence type="ECO:0000256" key="3">
    <source>
        <dbReference type="ARBA" id="ARBA00022842"/>
    </source>
</evidence>
<dbReference type="OrthoDB" id="6427869at2"/>
<evidence type="ECO:0000313" key="6">
    <source>
        <dbReference type="Proteomes" id="UP000256542"/>
    </source>
</evidence>
<keyword evidence="3" id="KW-0460">Magnesium</keyword>
<dbReference type="InterPro" id="IPR005000">
    <property type="entry name" value="Aldolase/citrate-lyase_domain"/>
</dbReference>
<feature type="domain" description="HpcH/HpaI aldolase/citrate lyase" evidence="4">
    <location>
        <begin position="12"/>
        <end position="200"/>
    </location>
</feature>
<dbReference type="Proteomes" id="UP000256542">
    <property type="component" value="Unassembled WGS sequence"/>
</dbReference>
<dbReference type="SUPFAM" id="SSF51621">
    <property type="entry name" value="Phosphoenolpyruvate/pyruvate domain"/>
    <property type="match status" value="1"/>
</dbReference>
<dbReference type="InterPro" id="IPR015813">
    <property type="entry name" value="Pyrv/PenolPyrv_kinase-like_dom"/>
</dbReference>